<name>A0A370XBT5_9GAMM</name>
<organism evidence="1 2">
    <name type="scientific">Dyella psychrodurans</name>
    <dbReference type="NCBI Taxonomy" id="1927960"/>
    <lineage>
        <taxon>Bacteria</taxon>
        <taxon>Pseudomonadati</taxon>
        <taxon>Pseudomonadota</taxon>
        <taxon>Gammaproteobacteria</taxon>
        <taxon>Lysobacterales</taxon>
        <taxon>Rhodanobacteraceae</taxon>
        <taxon>Dyella</taxon>
    </lineage>
</organism>
<dbReference type="AlphaFoldDB" id="A0A370XBT5"/>
<dbReference type="EMBL" id="QRBF01000001">
    <property type="protein sequence ID" value="RDS85894.1"/>
    <property type="molecule type" value="Genomic_DNA"/>
</dbReference>
<evidence type="ECO:0000313" key="2">
    <source>
        <dbReference type="Proteomes" id="UP000255334"/>
    </source>
</evidence>
<gene>
    <name evidence="1" type="ORF">DWU99_01050</name>
</gene>
<comment type="caution">
    <text evidence="1">The sequence shown here is derived from an EMBL/GenBank/DDBJ whole genome shotgun (WGS) entry which is preliminary data.</text>
</comment>
<evidence type="ECO:0000313" key="1">
    <source>
        <dbReference type="EMBL" id="RDS85894.1"/>
    </source>
</evidence>
<keyword evidence="2" id="KW-1185">Reference proteome</keyword>
<sequence length="67" mass="7423">MPQIIMTFSQTAIYDEQGADARDMLDRLTERAQTLANRLDRSVEIVTNDGLVAETCHPESAVAPSRC</sequence>
<accession>A0A370XBT5</accession>
<protein>
    <submittedName>
        <fullName evidence="1">Uncharacterized protein</fullName>
    </submittedName>
</protein>
<proteinExistence type="predicted"/>
<reference evidence="1 2" key="1">
    <citation type="submission" date="2018-07" db="EMBL/GenBank/DDBJ databases">
        <title>Dyella monticola sp. nov. and Dyella psychrodurans sp. nov. isolated from monsoon evergreen broad-leaved forest soil of Dinghu Mountain, China.</title>
        <authorList>
            <person name="Gao Z."/>
            <person name="Qiu L."/>
        </authorList>
    </citation>
    <scope>NUCLEOTIDE SEQUENCE [LARGE SCALE GENOMIC DNA]</scope>
    <source>
        <strain evidence="1 2">4MSK11</strain>
    </source>
</reference>
<dbReference type="RefSeq" id="WP_115476145.1">
    <property type="nucleotide sequence ID" value="NZ_QRBF01000001.1"/>
</dbReference>
<dbReference type="Proteomes" id="UP000255334">
    <property type="component" value="Unassembled WGS sequence"/>
</dbReference>